<evidence type="ECO:0000256" key="1">
    <source>
        <dbReference type="SAM" id="Phobius"/>
    </source>
</evidence>
<reference evidence="2" key="1">
    <citation type="submission" date="2018-01" db="EMBL/GenBank/DDBJ databases">
        <title>An insight into the sialome of Amazonian anophelines.</title>
        <authorList>
            <person name="Ribeiro J.M."/>
            <person name="Scarpassa V."/>
            <person name="Calvo E."/>
        </authorList>
    </citation>
    <scope>NUCLEOTIDE SEQUENCE</scope>
    <source>
        <tissue evidence="2">Salivary glands</tissue>
    </source>
</reference>
<sequence>MLPLLSTVVVVVVVPPTPPLTTSSVCGRITRSATRSFSSFALASRTFPPGTVLYLADALVLLVTIDTMVPLLLSSRVFRSDCCRLCTVASSRWPILIQRFNSSQQTCVVRLVCF</sequence>
<dbReference type="EMBL" id="GGFM01010265">
    <property type="protein sequence ID" value="MBW31016.1"/>
    <property type="molecule type" value="Transcribed_RNA"/>
</dbReference>
<organism evidence="2">
    <name type="scientific">Anopheles braziliensis</name>
    <dbReference type="NCBI Taxonomy" id="58242"/>
    <lineage>
        <taxon>Eukaryota</taxon>
        <taxon>Metazoa</taxon>
        <taxon>Ecdysozoa</taxon>
        <taxon>Arthropoda</taxon>
        <taxon>Hexapoda</taxon>
        <taxon>Insecta</taxon>
        <taxon>Pterygota</taxon>
        <taxon>Neoptera</taxon>
        <taxon>Endopterygota</taxon>
        <taxon>Diptera</taxon>
        <taxon>Nematocera</taxon>
        <taxon>Culicoidea</taxon>
        <taxon>Culicidae</taxon>
        <taxon>Anophelinae</taxon>
        <taxon>Anopheles</taxon>
    </lineage>
</organism>
<protein>
    <submittedName>
        <fullName evidence="2">Putative secreted peptide</fullName>
    </submittedName>
</protein>
<name>A0A2M3ZR36_9DIPT</name>
<keyword evidence="1" id="KW-0812">Transmembrane</keyword>
<evidence type="ECO:0000313" key="2">
    <source>
        <dbReference type="EMBL" id="MBW31016.1"/>
    </source>
</evidence>
<proteinExistence type="predicted"/>
<dbReference type="AlphaFoldDB" id="A0A2M3ZR36"/>
<accession>A0A2M3ZR36</accession>
<keyword evidence="1" id="KW-0472">Membrane</keyword>
<keyword evidence="1" id="KW-1133">Transmembrane helix</keyword>
<feature type="transmembrane region" description="Helical" evidence="1">
    <location>
        <begin position="51"/>
        <end position="73"/>
    </location>
</feature>